<reference evidence="1 2" key="1">
    <citation type="journal article" date="2022" name="New Phytol.">
        <title>Ecological generalism drives hyperdiversity of secondary metabolite gene clusters in xylarialean endophytes.</title>
        <authorList>
            <person name="Franco M.E.E."/>
            <person name="Wisecaver J.H."/>
            <person name="Arnold A.E."/>
            <person name="Ju Y.M."/>
            <person name="Slot J.C."/>
            <person name="Ahrendt S."/>
            <person name="Moore L.P."/>
            <person name="Eastman K.E."/>
            <person name="Scott K."/>
            <person name="Konkel Z."/>
            <person name="Mondo S.J."/>
            <person name="Kuo A."/>
            <person name="Hayes R.D."/>
            <person name="Haridas S."/>
            <person name="Andreopoulos B."/>
            <person name="Riley R."/>
            <person name="LaButti K."/>
            <person name="Pangilinan J."/>
            <person name="Lipzen A."/>
            <person name="Amirebrahimi M."/>
            <person name="Yan J."/>
            <person name="Adam C."/>
            <person name="Keymanesh K."/>
            <person name="Ng V."/>
            <person name="Louie K."/>
            <person name="Northen T."/>
            <person name="Drula E."/>
            <person name="Henrissat B."/>
            <person name="Hsieh H.M."/>
            <person name="Youens-Clark K."/>
            <person name="Lutzoni F."/>
            <person name="Miadlikowska J."/>
            <person name="Eastwood D.C."/>
            <person name="Hamelin R.C."/>
            <person name="Grigoriev I.V."/>
            <person name="U'Ren J.M."/>
        </authorList>
    </citation>
    <scope>NUCLEOTIDE SEQUENCE [LARGE SCALE GENOMIC DNA]</scope>
    <source>
        <strain evidence="1 2">ER1909</strain>
    </source>
</reference>
<dbReference type="Proteomes" id="UP001497680">
    <property type="component" value="Unassembled WGS sequence"/>
</dbReference>
<name>A0ACC0D2C3_9PEZI</name>
<evidence type="ECO:0000313" key="1">
    <source>
        <dbReference type="EMBL" id="KAI6086904.1"/>
    </source>
</evidence>
<sequence>MKPGRSKRLSAIIAVHGLSGSWRTTWSAGASDDPAIWLRDRLPAVLARINVRPRIRAFGYDSSYVFTSSTSDLESCAEDLLTRIRIARQTEEEKQAPIVFVAHSLGGLIVKLAINLAHTDNEYHQDVLERTTGCLFLAVPFHGADAASWAELASQIVSSLSLGMAGNPELPNALKRNSKKWTKISSDFVQRGKNMTFRSAYETEKMGRSTIVDEASVRNNVPNERVFPVPGSNHRNICQFSDNENERFGPIGLAMVEVVQAALDG</sequence>
<keyword evidence="1" id="KW-0378">Hydrolase</keyword>
<evidence type="ECO:0000313" key="2">
    <source>
        <dbReference type="Proteomes" id="UP001497680"/>
    </source>
</evidence>
<accession>A0ACC0D2C3</accession>
<dbReference type="EMBL" id="MU394311">
    <property type="protein sequence ID" value="KAI6086904.1"/>
    <property type="molecule type" value="Genomic_DNA"/>
</dbReference>
<organism evidence="1 2">
    <name type="scientific">Hypoxylon rubiginosum</name>
    <dbReference type="NCBI Taxonomy" id="110542"/>
    <lineage>
        <taxon>Eukaryota</taxon>
        <taxon>Fungi</taxon>
        <taxon>Dikarya</taxon>
        <taxon>Ascomycota</taxon>
        <taxon>Pezizomycotina</taxon>
        <taxon>Sordariomycetes</taxon>
        <taxon>Xylariomycetidae</taxon>
        <taxon>Xylariales</taxon>
        <taxon>Hypoxylaceae</taxon>
        <taxon>Hypoxylon</taxon>
    </lineage>
</organism>
<keyword evidence="2" id="KW-1185">Reference proteome</keyword>
<comment type="caution">
    <text evidence="1">The sequence shown here is derived from an EMBL/GenBank/DDBJ whole genome shotgun (WGS) entry which is preliminary data.</text>
</comment>
<proteinExistence type="predicted"/>
<protein>
    <submittedName>
        <fullName evidence="1">Alpha/Beta hydrolase protein</fullName>
    </submittedName>
</protein>
<gene>
    <name evidence="1" type="ORF">F4821DRAFT_269684</name>
</gene>